<organism evidence="1 2">
    <name type="scientific">Cyprinus carpio</name>
    <name type="common">Common carp</name>
    <dbReference type="NCBI Taxonomy" id="7962"/>
    <lineage>
        <taxon>Eukaryota</taxon>
        <taxon>Metazoa</taxon>
        <taxon>Chordata</taxon>
        <taxon>Craniata</taxon>
        <taxon>Vertebrata</taxon>
        <taxon>Euteleostomi</taxon>
        <taxon>Actinopterygii</taxon>
        <taxon>Neopterygii</taxon>
        <taxon>Teleostei</taxon>
        <taxon>Ostariophysi</taxon>
        <taxon>Cypriniformes</taxon>
        <taxon>Cyprinidae</taxon>
        <taxon>Cyprininae</taxon>
        <taxon>Cyprinus</taxon>
    </lineage>
</organism>
<evidence type="ECO:0008006" key="3">
    <source>
        <dbReference type="Google" id="ProtNLM"/>
    </source>
</evidence>
<dbReference type="Ensembl" id="ENSCCRT00020112731.1">
    <property type="protein sequence ID" value="ENSCCRP00020103179.1"/>
    <property type="gene ID" value="ENSCCRG00020047191.1"/>
</dbReference>
<reference evidence="1" key="1">
    <citation type="submission" date="2025-08" db="UniProtKB">
        <authorList>
            <consortium name="Ensembl"/>
        </authorList>
    </citation>
    <scope>IDENTIFICATION</scope>
</reference>
<evidence type="ECO:0000313" key="1">
    <source>
        <dbReference type="Ensembl" id="ENSCCRP00020103179.1"/>
    </source>
</evidence>
<evidence type="ECO:0000313" key="2">
    <source>
        <dbReference type="Proteomes" id="UP000694701"/>
    </source>
</evidence>
<sequence length="92" mass="10952">MNVVAPYEPAQHHWFYNQQVDSKDSWQPFSREDPWRLTVEDEVVVATDGRRYDVKRCSWFHEGSKDIDFHKGSKSGAPNRETVIIHNLLFYR</sequence>
<accession>A0A8C2K3R1</accession>
<dbReference type="AlphaFoldDB" id="A0A8C2K3R1"/>
<protein>
    <recommendedName>
        <fullName evidence="3">WWE domain-containing protein</fullName>
    </recommendedName>
</protein>
<proteinExistence type="predicted"/>
<dbReference type="Proteomes" id="UP000694701">
    <property type="component" value="Unplaced"/>
</dbReference>
<name>A0A8C2K3R1_CYPCA</name>